<sequence>MEYQKDKLIVRRLESGDNVLLAKWLSDPAVLEYYEGRDNPFDLEKVNEKFYGRNDGTVRCLIKYEDVGIGYIQYYEVDEEGRDLYGYDDRSQKIYGMDQFIGEIDYWNKGIGTLLVRSMVDFLVKEKQANRVVMDPQSWNERAIRCYEKCGFRKIKLMPKNEYHEGEYRDCWLIEYSVRD</sequence>
<proteinExistence type="predicted"/>
<accession>A0ABW6KBF1</accession>
<dbReference type="Proteomes" id="UP001601059">
    <property type="component" value="Unassembled WGS sequence"/>
</dbReference>
<protein>
    <submittedName>
        <fullName evidence="3">GNAT family N-acetyltransferase</fullName>
        <ecNumber evidence="3">2.3.1.-</ecNumber>
    </submittedName>
</protein>
<keyword evidence="1" id="KW-0046">Antibiotic resistance</keyword>
<keyword evidence="4" id="KW-1185">Reference proteome</keyword>
<feature type="domain" description="N-acetyltransferase" evidence="2">
    <location>
        <begin position="8"/>
        <end position="175"/>
    </location>
</feature>
<dbReference type="Pfam" id="PF13523">
    <property type="entry name" value="Acetyltransf_8"/>
    <property type="match status" value="1"/>
</dbReference>
<comment type="caution">
    <text evidence="3">The sequence shown here is derived from an EMBL/GenBank/DDBJ whole genome shotgun (WGS) entry which is preliminary data.</text>
</comment>
<dbReference type="PANTHER" id="PTHR31438:SF1">
    <property type="entry name" value="LYSINE N-ACYLTRANSFERASE C17G9.06C-RELATED"/>
    <property type="match status" value="1"/>
</dbReference>
<reference evidence="3 4" key="1">
    <citation type="submission" date="2024-08" db="EMBL/GenBank/DDBJ databases">
        <title>Two novel Cytobacillus novel species.</title>
        <authorList>
            <person name="Liu G."/>
        </authorList>
    </citation>
    <scope>NUCLEOTIDE SEQUENCE [LARGE SCALE GENOMIC DNA]</scope>
    <source>
        <strain evidence="3 4">FJAT-54145</strain>
    </source>
</reference>
<dbReference type="PANTHER" id="PTHR31438">
    <property type="entry name" value="LYSINE N-ACYLTRANSFERASE C17G9.06C-RELATED"/>
    <property type="match status" value="1"/>
</dbReference>
<dbReference type="EC" id="2.3.1.-" evidence="3"/>
<dbReference type="InterPro" id="IPR000182">
    <property type="entry name" value="GNAT_dom"/>
</dbReference>
<evidence type="ECO:0000259" key="2">
    <source>
        <dbReference type="PROSITE" id="PS51186"/>
    </source>
</evidence>
<gene>
    <name evidence="3" type="ORF">ACFYKX_12820</name>
</gene>
<evidence type="ECO:0000256" key="1">
    <source>
        <dbReference type="ARBA" id="ARBA00023251"/>
    </source>
</evidence>
<keyword evidence="3" id="KW-0012">Acyltransferase</keyword>
<dbReference type="InterPro" id="IPR016181">
    <property type="entry name" value="Acyl_CoA_acyltransferase"/>
</dbReference>
<dbReference type="RefSeq" id="WP_389361440.1">
    <property type="nucleotide sequence ID" value="NZ_JBIACK010000005.1"/>
</dbReference>
<dbReference type="EMBL" id="JBIACK010000005">
    <property type="protein sequence ID" value="MFE8701479.1"/>
    <property type="molecule type" value="Genomic_DNA"/>
</dbReference>
<dbReference type="SUPFAM" id="SSF55729">
    <property type="entry name" value="Acyl-CoA N-acyltransferases (Nat)"/>
    <property type="match status" value="1"/>
</dbReference>
<keyword evidence="3" id="KW-0808">Transferase</keyword>
<organism evidence="3 4">
    <name type="scientific">Cytobacillus spartinae</name>
    <dbReference type="NCBI Taxonomy" id="3299023"/>
    <lineage>
        <taxon>Bacteria</taxon>
        <taxon>Bacillati</taxon>
        <taxon>Bacillota</taxon>
        <taxon>Bacilli</taxon>
        <taxon>Bacillales</taxon>
        <taxon>Bacillaceae</taxon>
        <taxon>Cytobacillus</taxon>
    </lineage>
</organism>
<dbReference type="GO" id="GO:0016746">
    <property type="term" value="F:acyltransferase activity"/>
    <property type="evidence" value="ECO:0007669"/>
    <property type="project" value="UniProtKB-KW"/>
</dbReference>
<evidence type="ECO:0000313" key="4">
    <source>
        <dbReference type="Proteomes" id="UP001601059"/>
    </source>
</evidence>
<name>A0ABW6KBF1_9BACI</name>
<dbReference type="PROSITE" id="PS51186">
    <property type="entry name" value="GNAT"/>
    <property type="match status" value="1"/>
</dbReference>
<dbReference type="Gene3D" id="3.40.630.30">
    <property type="match status" value="1"/>
</dbReference>
<evidence type="ECO:0000313" key="3">
    <source>
        <dbReference type="EMBL" id="MFE8701479.1"/>
    </source>
</evidence>